<feature type="transmembrane region" description="Helical" evidence="8">
    <location>
        <begin position="396"/>
        <end position="418"/>
    </location>
</feature>
<evidence type="ECO:0000256" key="1">
    <source>
        <dbReference type="ARBA" id="ARBA00004477"/>
    </source>
</evidence>
<feature type="transmembrane region" description="Helical" evidence="8">
    <location>
        <begin position="75"/>
        <end position="91"/>
    </location>
</feature>
<evidence type="ECO:0000256" key="5">
    <source>
        <dbReference type="ARBA" id="ARBA00022692"/>
    </source>
</evidence>
<evidence type="ECO:0000256" key="8">
    <source>
        <dbReference type="RuleBase" id="RU280819"/>
    </source>
</evidence>
<dbReference type="PANTHER" id="PTHR20661">
    <property type="entry name" value="PHOSPHATIDYLINOSITOL-GLYCAN BIOSYNTHESIS CLASS W PROTEIN"/>
    <property type="match status" value="1"/>
</dbReference>
<accession>A0A376B3H6</accession>
<dbReference type="EC" id="2.3.-.-" evidence="8"/>
<evidence type="ECO:0000313" key="9">
    <source>
        <dbReference type="EMBL" id="SSD59162.1"/>
    </source>
</evidence>
<organism evidence="9 10">
    <name type="scientific">Saccharomycodes ludwigii</name>
    <dbReference type="NCBI Taxonomy" id="36035"/>
    <lineage>
        <taxon>Eukaryota</taxon>
        <taxon>Fungi</taxon>
        <taxon>Dikarya</taxon>
        <taxon>Ascomycota</taxon>
        <taxon>Saccharomycotina</taxon>
        <taxon>Saccharomycetes</taxon>
        <taxon>Saccharomycodales</taxon>
        <taxon>Saccharomycodaceae</taxon>
        <taxon>Saccharomycodes</taxon>
    </lineage>
</organism>
<dbReference type="PANTHER" id="PTHR20661:SF0">
    <property type="entry name" value="PHOSPHATIDYLINOSITOL-GLYCAN BIOSYNTHESIS CLASS W PROTEIN"/>
    <property type="match status" value="1"/>
</dbReference>
<dbReference type="Pfam" id="PF06423">
    <property type="entry name" value="GWT1"/>
    <property type="match status" value="1"/>
</dbReference>
<name>A0A376B3H6_9ASCO</name>
<gene>
    <name evidence="9" type="ORF">SCODWIG_00923</name>
</gene>
<dbReference type="VEuPathDB" id="FungiDB:SCODWIG_00923"/>
<feature type="transmembrane region" description="Helical" evidence="8">
    <location>
        <begin position="439"/>
        <end position="459"/>
    </location>
</feature>
<feature type="transmembrane region" description="Helical" evidence="8">
    <location>
        <begin position="465"/>
        <end position="486"/>
    </location>
</feature>
<feature type="transmembrane region" description="Helical" evidence="8">
    <location>
        <begin position="269"/>
        <end position="289"/>
    </location>
</feature>
<keyword evidence="5 8" id="KW-0812">Transmembrane</keyword>
<dbReference type="InterPro" id="IPR009447">
    <property type="entry name" value="PIGW/GWT1"/>
</dbReference>
<evidence type="ECO:0000256" key="4">
    <source>
        <dbReference type="ARBA" id="ARBA00022502"/>
    </source>
</evidence>
<comment type="subcellular location">
    <subcellularLocation>
        <location evidence="1 8">Endoplasmic reticulum membrane</location>
        <topology evidence="1 8">Multi-pass membrane protein</topology>
    </subcellularLocation>
</comment>
<keyword evidence="6 8" id="KW-1133">Transmembrane helix</keyword>
<keyword evidence="8" id="KW-0012">Acyltransferase</keyword>
<feature type="transmembrane region" description="Helical" evidence="8">
    <location>
        <begin position="199"/>
        <end position="223"/>
    </location>
</feature>
<keyword evidence="10" id="KW-1185">Reference proteome</keyword>
<keyword evidence="4 8" id="KW-0337">GPI-anchor biosynthesis</keyword>
<feature type="transmembrane region" description="Helical" evidence="8">
    <location>
        <begin position="123"/>
        <end position="141"/>
    </location>
</feature>
<keyword evidence="8" id="KW-0808">Transferase</keyword>
<evidence type="ECO:0000256" key="2">
    <source>
        <dbReference type="ARBA" id="ARBA00004687"/>
    </source>
</evidence>
<feature type="transmembrane region" description="Helical" evidence="8">
    <location>
        <begin position="49"/>
        <end position="69"/>
    </location>
</feature>
<comment type="pathway">
    <text evidence="2 8">Glycolipid biosynthesis; glycosylphosphatidylinositol-anchor biosynthesis.</text>
</comment>
<dbReference type="Proteomes" id="UP000262825">
    <property type="component" value="Unassembled WGS sequence"/>
</dbReference>
<feature type="transmembrane region" description="Helical" evidence="8">
    <location>
        <begin position="309"/>
        <end position="331"/>
    </location>
</feature>
<sequence length="493" mass="55753">MATLKERKELFVTGLSGGTISEINYVTSIALTTYLCSQLILNSSSYGKITVLIIDFLLNWAAVLLSITTYSDSPIFLNILILLPTIVYKLLTANSNNSEKPLPNHNKHKQKDFKLTKKSFITGYRGTMLVLTSIAILAVDFQIFPRRFAKVETWGTSLMDLGVGSFVFSNGVVSARSYFKKQIKEKNLEKIGNANKPKLFSEVLASLKSGAVLLLLGLLRLFFVKNLEYQEHVTEYGVHWNFFITLSLLPPFLVLFVDPILQVAPIPRFFVALIISLSFELFLIFDESFLKYLVLSPRYDFLSSNREGLASFLGYSSIFLWGQTIGGFLLGNRPTLKNLYKISIETPTTAKDQKRWDTVTPLKGLITWFVILLTLSKLVFEVDPYDVSRRFANLPYVLWVVTYNIGFLLCYCLIDSIVLKNEDNYKVPLTLESMNSNGLIMFLIANVSTGLCNMCINTLDKTTIQALTILLIYCLFVCSIGLLLFINRIFIKL</sequence>
<comment type="function">
    <text evidence="8">A acetyltransferase, which acetylates the inositol ring of phosphatidylinositol during biosynthesis of GPI-anchor.</text>
</comment>
<evidence type="ECO:0000256" key="7">
    <source>
        <dbReference type="ARBA" id="ARBA00023136"/>
    </source>
</evidence>
<dbReference type="GO" id="GO:0072659">
    <property type="term" value="P:protein localization to plasma membrane"/>
    <property type="evidence" value="ECO:0007669"/>
    <property type="project" value="TreeGrafter"/>
</dbReference>
<evidence type="ECO:0000256" key="3">
    <source>
        <dbReference type="ARBA" id="ARBA00007559"/>
    </source>
</evidence>
<feature type="transmembrane region" description="Helical" evidence="8">
    <location>
        <begin position="161"/>
        <end position="179"/>
    </location>
</feature>
<dbReference type="GO" id="GO:0032216">
    <property type="term" value="F:glucosaminyl-phosphatidylinositol O-acyltransferase activity"/>
    <property type="evidence" value="ECO:0007669"/>
    <property type="project" value="TreeGrafter"/>
</dbReference>
<dbReference type="UniPathway" id="UPA00196"/>
<evidence type="ECO:0000313" key="10">
    <source>
        <dbReference type="Proteomes" id="UP000262825"/>
    </source>
</evidence>
<dbReference type="GO" id="GO:0005789">
    <property type="term" value="C:endoplasmic reticulum membrane"/>
    <property type="evidence" value="ECO:0007669"/>
    <property type="project" value="UniProtKB-SubCell"/>
</dbReference>
<comment type="similarity">
    <text evidence="3 8">Belongs to the PIGW family.</text>
</comment>
<protein>
    <recommendedName>
        <fullName evidence="8">GPI-anchored wall transfer protein</fullName>
        <ecNumber evidence="8">2.3.-.-</ecNumber>
    </recommendedName>
</protein>
<keyword evidence="7 8" id="KW-0472">Membrane</keyword>
<proteinExistence type="inferred from homology"/>
<dbReference type="GO" id="GO:0006506">
    <property type="term" value="P:GPI anchor biosynthetic process"/>
    <property type="evidence" value="ECO:0007669"/>
    <property type="project" value="UniProtKB-UniPathway"/>
</dbReference>
<reference evidence="10" key="1">
    <citation type="submission" date="2018-06" db="EMBL/GenBank/DDBJ databases">
        <authorList>
            <person name="Guldener U."/>
        </authorList>
    </citation>
    <scope>NUCLEOTIDE SEQUENCE [LARGE SCALE GENOMIC DNA]</scope>
    <source>
        <strain evidence="10">UTAD17</strain>
    </source>
</reference>
<feature type="transmembrane region" description="Helical" evidence="8">
    <location>
        <begin position="238"/>
        <end position="257"/>
    </location>
</feature>
<dbReference type="EMBL" id="UFAJ01000100">
    <property type="protein sequence ID" value="SSD59162.1"/>
    <property type="molecule type" value="Genomic_DNA"/>
</dbReference>
<dbReference type="PIRSF" id="PIRSF017321">
    <property type="entry name" value="GWT1"/>
    <property type="match status" value="1"/>
</dbReference>
<keyword evidence="8" id="KW-0256">Endoplasmic reticulum</keyword>
<dbReference type="AlphaFoldDB" id="A0A376B3H6"/>
<evidence type="ECO:0000256" key="6">
    <source>
        <dbReference type="ARBA" id="ARBA00022989"/>
    </source>
</evidence>